<sequence length="83" mass="9629">MTGFRTYGLDEASVLQCKLNAHQGWFLEADENFVSRAYPNVHKAVRLCYLLVWTRVRYLLVWTPTDRRLCVGLTFIGIPLDPL</sequence>
<dbReference type="Proteomes" id="UP000887565">
    <property type="component" value="Unplaced"/>
</dbReference>
<evidence type="ECO:0000313" key="1">
    <source>
        <dbReference type="Proteomes" id="UP000887565"/>
    </source>
</evidence>
<evidence type="ECO:0000313" key="2">
    <source>
        <dbReference type="WBParaSite" id="nRc.2.0.1.t20044-RA"/>
    </source>
</evidence>
<reference evidence="2" key="1">
    <citation type="submission" date="2022-11" db="UniProtKB">
        <authorList>
            <consortium name="WormBaseParasite"/>
        </authorList>
    </citation>
    <scope>IDENTIFICATION</scope>
</reference>
<accession>A0A915J1R4</accession>
<organism evidence="1 2">
    <name type="scientific">Romanomermis culicivorax</name>
    <name type="common">Nematode worm</name>
    <dbReference type="NCBI Taxonomy" id="13658"/>
    <lineage>
        <taxon>Eukaryota</taxon>
        <taxon>Metazoa</taxon>
        <taxon>Ecdysozoa</taxon>
        <taxon>Nematoda</taxon>
        <taxon>Enoplea</taxon>
        <taxon>Dorylaimia</taxon>
        <taxon>Mermithida</taxon>
        <taxon>Mermithoidea</taxon>
        <taxon>Mermithidae</taxon>
        <taxon>Romanomermis</taxon>
    </lineage>
</organism>
<keyword evidence="1" id="KW-1185">Reference proteome</keyword>
<proteinExistence type="predicted"/>
<name>A0A915J1R4_ROMCU</name>
<dbReference type="WBParaSite" id="nRc.2.0.1.t20044-RA">
    <property type="protein sequence ID" value="nRc.2.0.1.t20044-RA"/>
    <property type="gene ID" value="nRc.2.0.1.g20044"/>
</dbReference>
<dbReference type="AlphaFoldDB" id="A0A915J1R4"/>
<protein>
    <submittedName>
        <fullName evidence="2">Uncharacterized protein</fullName>
    </submittedName>
</protein>